<dbReference type="Pfam" id="PF00496">
    <property type="entry name" value="SBP_bac_5"/>
    <property type="match status" value="1"/>
</dbReference>
<keyword evidence="3" id="KW-0813">Transport</keyword>
<dbReference type="InterPro" id="IPR039424">
    <property type="entry name" value="SBP_5"/>
</dbReference>
<protein>
    <recommendedName>
        <fullName evidence="6">Solute-binding protein family 5 domain-containing protein</fullName>
    </recommendedName>
</protein>
<evidence type="ECO:0000256" key="4">
    <source>
        <dbReference type="ARBA" id="ARBA00022729"/>
    </source>
</evidence>
<evidence type="ECO:0000256" key="2">
    <source>
        <dbReference type="ARBA" id="ARBA00005695"/>
    </source>
</evidence>
<dbReference type="EMBL" id="CP041690">
    <property type="protein sequence ID" value="QEE20286.1"/>
    <property type="molecule type" value="Genomic_DNA"/>
</dbReference>
<dbReference type="PIRSF" id="PIRSF002741">
    <property type="entry name" value="MppA"/>
    <property type="match status" value="1"/>
</dbReference>
<dbReference type="AlphaFoldDB" id="A0A5B9DMP2"/>
<dbReference type="GO" id="GO:0030288">
    <property type="term" value="C:outer membrane-bounded periplasmic space"/>
    <property type="evidence" value="ECO:0007669"/>
    <property type="project" value="UniProtKB-ARBA"/>
</dbReference>
<keyword evidence="8" id="KW-1185">Reference proteome</keyword>
<dbReference type="GO" id="GO:0043190">
    <property type="term" value="C:ATP-binding cassette (ABC) transporter complex"/>
    <property type="evidence" value="ECO:0007669"/>
    <property type="project" value="InterPro"/>
</dbReference>
<dbReference type="Proteomes" id="UP000321062">
    <property type="component" value="Chromosome"/>
</dbReference>
<name>A0A5B9DMP2_9HYPH</name>
<dbReference type="InterPro" id="IPR030678">
    <property type="entry name" value="Peptide/Ni-bd"/>
</dbReference>
<sequence>MTITKVAAVAAVTFALSLAGPAGAQSPTDLNIGNFLDVTSWDPSLADIGFDGPYMSAVYDPLVALDADGKILPALATTWTYSDDLLKLTMDLRADVKFSDGEAFNAQAAVENLEHLKAGARSGEAYVNVAAFKAVDEDTIEIDLTKRDDSMLYLMGLGRSYMASPAAIKAGTLTTTPAGSGPYVLDDGMSIPGSEYHFTKVADHWDSATYPFQNIAVYPILDATARHNAMLSGQINVNFADPLNIEQAKQMGWNINSAVSAWVGLQFVDHTGEHLKPLGDVRVRQALNYAFDGAAILNSIGAGDGVVTNQVFPAGRQGNDPSLNALYAYNMDKAKALLAEAGYADGFDVTMPMSPIFAQWQPVADQTFKELGIRVTWDDMQMPDYQINAPKYPMFITLIAMDNDPAATLARQVETVQWYNPTPQYATVPELKSLVEAAQSAVGDDQIAKIAAANKALTEMAWWSVWYQANNTYFSTPDIAVTPVTGMMFPTLRFIQPN</sequence>
<dbReference type="RefSeq" id="WP_147655795.1">
    <property type="nucleotide sequence ID" value="NZ_BMFM01000001.1"/>
</dbReference>
<evidence type="ECO:0000256" key="1">
    <source>
        <dbReference type="ARBA" id="ARBA00004418"/>
    </source>
</evidence>
<proteinExistence type="inferred from homology"/>
<keyword evidence="4 5" id="KW-0732">Signal</keyword>
<feature type="chain" id="PRO_5022734537" description="Solute-binding protein family 5 domain-containing protein" evidence="5">
    <location>
        <begin position="25"/>
        <end position="498"/>
    </location>
</feature>
<evidence type="ECO:0000313" key="8">
    <source>
        <dbReference type="Proteomes" id="UP000321062"/>
    </source>
</evidence>
<organism evidence="7 8">
    <name type="scientific">Paradevosia tibetensis</name>
    <dbReference type="NCBI Taxonomy" id="1447062"/>
    <lineage>
        <taxon>Bacteria</taxon>
        <taxon>Pseudomonadati</taxon>
        <taxon>Pseudomonadota</taxon>
        <taxon>Alphaproteobacteria</taxon>
        <taxon>Hyphomicrobiales</taxon>
        <taxon>Devosiaceae</taxon>
        <taxon>Paradevosia</taxon>
    </lineage>
</organism>
<evidence type="ECO:0000259" key="6">
    <source>
        <dbReference type="Pfam" id="PF00496"/>
    </source>
</evidence>
<dbReference type="OrthoDB" id="9803988at2"/>
<comment type="subcellular location">
    <subcellularLocation>
        <location evidence="1">Periplasm</location>
    </subcellularLocation>
</comment>
<evidence type="ECO:0000256" key="3">
    <source>
        <dbReference type="ARBA" id="ARBA00022448"/>
    </source>
</evidence>
<dbReference type="GO" id="GO:1904680">
    <property type="term" value="F:peptide transmembrane transporter activity"/>
    <property type="evidence" value="ECO:0007669"/>
    <property type="project" value="TreeGrafter"/>
</dbReference>
<dbReference type="PANTHER" id="PTHR30290:SF10">
    <property type="entry name" value="PERIPLASMIC OLIGOPEPTIDE-BINDING PROTEIN-RELATED"/>
    <property type="match status" value="1"/>
</dbReference>
<comment type="similarity">
    <text evidence="2">Belongs to the bacterial solute-binding protein 5 family.</text>
</comment>
<feature type="domain" description="Solute-binding protein family 5" evidence="6">
    <location>
        <begin position="71"/>
        <end position="408"/>
    </location>
</feature>
<evidence type="ECO:0000313" key="7">
    <source>
        <dbReference type="EMBL" id="QEE20286.1"/>
    </source>
</evidence>
<dbReference type="GO" id="GO:0015833">
    <property type="term" value="P:peptide transport"/>
    <property type="evidence" value="ECO:0007669"/>
    <property type="project" value="TreeGrafter"/>
</dbReference>
<dbReference type="Gene3D" id="3.10.105.10">
    <property type="entry name" value="Dipeptide-binding Protein, Domain 3"/>
    <property type="match status" value="1"/>
</dbReference>
<dbReference type="PANTHER" id="PTHR30290">
    <property type="entry name" value="PERIPLASMIC BINDING COMPONENT OF ABC TRANSPORTER"/>
    <property type="match status" value="1"/>
</dbReference>
<evidence type="ECO:0000256" key="5">
    <source>
        <dbReference type="SAM" id="SignalP"/>
    </source>
</evidence>
<dbReference type="Gene3D" id="3.40.190.10">
    <property type="entry name" value="Periplasmic binding protein-like II"/>
    <property type="match status" value="1"/>
</dbReference>
<reference evidence="7 8" key="1">
    <citation type="journal article" date="2015" name="Int. J. Syst. Evol. Microbiol.">
        <title>Youhaiella tibetensis gen. nov., sp. nov., isolated from subsurface sediment.</title>
        <authorList>
            <person name="Wang Y.X."/>
            <person name="Huang F.Q."/>
            <person name="Nogi Y."/>
            <person name="Pang S.J."/>
            <person name="Wang P.K."/>
            <person name="Lv J."/>
        </authorList>
    </citation>
    <scope>NUCLEOTIDE SEQUENCE [LARGE SCALE GENOMIC DNA]</scope>
    <source>
        <strain evidence="8">fig4</strain>
    </source>
</reference>
<gene>
    <name evidence="7" type="ORF">FNA67_08915</name>
</gene>
<dbReference type="InterPro" id="IPR000914">
    <property type="entry name" value="SBP_5_dom"/>
</dbReference>
<dbReference type="SUPFAM" id="SSF53850">
    <property type="entry name" value="Periplasmic binding protein-like II"/>
    <property type="match status" value="1"/>
</dbReference>
<dbReference type="KEGG" id="yti:FNA67_08915"/>
<accession>A0A5B9DMP2</accession>
<feature type="signal peptide" evidence="5">
    <location>
        <begin position="1"/>
        <end position="24"/>
    </location>
</feature>